<dbReference type="SUPFAM" id="SSF55729">
    <property type="entry name" value="Acyl-CoA N-acyltransferases (Nat)"/>
    <property type="match status" value="1"/>
</dbReference>
<dbReference type="InterPro" id="IPR016181">
    <property type="entry name" value="Acyl_CoA_acyltransferase"/>
</dbReference>
<dbReference type="InterPro" id="IPR039949">
    <property type="entry name" value="NAA40"/>
</dbReference>
<dbReference type="PANTHER" id="PTHR20531">
    <property type="entry name" value="N-ALPHA-ACETYLTRANSFERASE 40"/>
    <property type="match status" value="1"/>
</dbReference>
<evidence type="ECO:0000256" key="6">
    <source>
        <dbReference type="ARBA" id="ARBA00022490"/>
    </source>
</evidence>
<evidence type="ECO:0000256" key="7">
    <source>
        <dbReference type="ARBA" id="ARBA00022679"/>
    </source>
</evidence>
<evidence type="ECO:0000256" key="8">
    <source>
        <dbReference type="ARBA" id="ARBA00022707"/>
    </source>
</evidence>
<evidence type="ECO:0000256" key="10">
    <source>
        <dbReference type="ARBA" id="ARBA00023288"/>
    </source>
</evidence>
<organism evidence="17 18">
    <name type="scientific">Lottia gigantea</name>
    <name type="common">Giant owl limpet</name>
    <dbReference type="NCBI Taxonomy" id="225164"/>
    <lineage>
        <taxon>Eukaryota</taxon>
        <taxon>Metazoa</taxon>
        <taxon>Spiralia</taxon>
        <taxon>Lophotrochozoa</taxon>
        <taxon>Mollusca</taxon>
        <taxon>Gastropoda</taxon>
        <taxon>Patellogastropoda</taxon>
        <taxon>Lottioidea</taxon>
        <taxon>Lottiidae</taxon>
        <taxon>Lottia</taxon>
    </lineage>
</organism>
<keyword evidence="8" id="KW-0519">Myristate</keyword>
<evidence type="ECO:0000256" key="5">
    <source>
        <dbReference type="ARBA" id="ARBA00015043"/>
    </source>
</evidence>
<dbReference type="InterPro" id="IPR000182">
    <property type="entry name" value="GNAT_dom"/>
</dbReference>
<keyword evidence="9" id="KW-0539">Nucleus</keyword>
<dbReference type="RefSeq" id="XP_009055666.1">
    <property type="nucleotide sequence ID" value="XM_009057418.1"/>
</dbReference>
<keyword evidence="7" id="KW-0808">Transferase</keyword>
<evidence type="ECO:0000313" key="17">
    <source>
        <dbReference type="EMBL" id="ESO93537.1"/>
    </source>
</evidence>
<dbReference type="GO" id="GO:0010485">
    <property type="term" value="F:histone H4 acetyltransferase activity"/>
    <property type="evidence" value="ECO:0007669"/>
    <property type="project" value="InterPro"/>
</dbReference>
<evidence type="ECO:0000256" key="9">
    <source>
        <dbReference type="ARBA" id="ARBA00023242"/>
    </source>
</evidence>
<dbReference type="GO" id="GO:1990189">
    <property type="term" value="F:protein N-terminal-serine acetyltransferase activity"/>
    <property type="evidence" value="ECO:0007669"/>
    <property type="project" value="UniProtKB-EC"/>
</dbReference>
<proteinExistence type="inferred from homology"/>
<dbReference type="OMA" id="AYLHYRF"/>
<comment type="catalytic activity">
    <reaction evidence="12">
        <text>N-terminal L-seryl-[histone H2A] + acetyl-CoA = N-terminal N(alpha)-acetyl-L-seryl-[histone H2A] + CoA + H(+)</text>
        <dbReference type="Rhea" id="RHEA:50600"/>
        <dbReference type="Rhea" id="RHEA-COMP:12742"/>
        <dbReference type="Rhea" id="RHEA-COMP:12744"/>
        <dbReference type="ChEBI" id="CHEBI:15378"/>
        <dbReference type="ChEBI" id="CHEBI:57287"/>
        <dbReference type="ChEBI" id="CHEBI:57288"/>
        <dbReference type="ChEBI" id="CHEBI:64738"/>
        <dbReference type="ChEBI" id="CHEBI:83690"/>
        <dbReference type="EC" id="2.3.1.257"/>
    </reaction>
</comment>
<dbReference type="KEGG" id="lgi:LOTGIDRAFT_56489"/>
<evidence type="ECO:0000256" key="4">
    <source>
        <dbReference type="ARBA" id="ARBA00012950"/>
    </source>
</evidence>
<feature type="non-terminal residue" evidence="17">
    <location>
        <position position="1"/>
    </location>
</feature>
<dbReference type="GO" id="GO:0005634">
    <property type="term" value="C:nucleus"/>
    <property type="evidence" value="ECO:0007669"/>
    <property type="project" value="UniProtKB-SubCell"/>
</dbReference>
<dbReference type="PANTHER" id="PTHR20531:SF1">
    <property type="entry name" value="N-ALPHA-ACETYLTRANSFERASE 40"/>
    <property type="match status" value="1"/>
</dbReference>
<comment type="subcellular location">
    <subcellularLocation>
        <location evidence="2">Cytoplasm</location>
    </subcellularLocation>
    <subcellularLocation>
        <location evidence="1">Nucleus</location>
    </subcellularLocation>
</comment>
<dbReference type="STRING" id="225164.V4A9V5"/>
<name>V4A9V5_LOTGI</name>
<dbReference type="EC" id="2.3.1.257" evidence="4"/>
<keyword evidence="10" id="KW-0449">Lipoprotein</keyword>
<keyword evidence="18" id="KW-1185">Reference proteome</keyword>
<evidence type="ECO:0000259" key="16">
    <source>
        <dbReference type="PROSITE" id="PS51186"/>
    </source>
</evidence>
<dbReference type="Gene3D" id="3.40.630.30">
    <property type="match status" value="1"/>
</dbReference>
<dbReference type="PROSITE" id="PS51186">
    <property type="entry name" value="GNAT"/>
    <property type="match status" value="1"/>
</dbReference>
<dbReference type="GO" id="GO:0043998">
    <property type="term" value="F:histone H2A acetyltransferase activity"/>
    <property type="evidence" value="ECO:0007669"/>
    <property type="project" value="InterPro"/>
</dbReference>
<evidence type="ECO:0000256" key="12">
    <source>
        <dbReference type="ARBA" id="ARBA00047821"/>
    </source>
</evidence>
<evidence type="ECO:0000256" key="1">
    <source>
        <dbReference type="ARBA" id="ARBA00004123"/>
    </source>
</evidence>
<dbReference type="CTD" id="20251350"/>
<dbReference type="OrthoDB" id="424551at2759"/>
<comment type="catalytic activity">
    <reaction evidence="13">
        <text>N-terminal L-seryl-[histone H4] + acetyl-CoA = N-terminal N(alpha)-acetyl-L-seryl-[histone H4] + CoA + H(+)</text>
        <dbReference type="Rhea" id="RHEA:50596"/>
        <dbReference type="Rhea" id="RHEA-COMP:12740"/>
        <dbReference type="Rhea" id="RHEA-COMP:12743"/>
        <dbReference type="ChEBI" id="CHEBI:15378"/>
        <dbReference type="ChEBI" id="CHEBI:57287"/>
        <dbReference type="ChEBI" id="CHEBI:57288"/>
        <dbReference type="ChEBI" id="CHEBI:64738"/>
        <dbReference type="ChEBI" id="CHEBI:83690"/>
        <dbReference type="EC" id="2.3.1.257"/>
    </reaction>
</comment>
<evidence type="ECO:0000256" key="15">
    <source>
        <dbReference type="ARBA" id="ARBA00082154"/>
    </source>
</evidence>
<evidence type="ECO:0000256" key="3">
    <source>
        <dbReference type="ARBA" id="ARBA00008870"/>
    </source>
</evidence>
<dbReference type="GO" id="GO:0005737">
    <property type="term" value="C:cytoplasm"/>
    <property type="evidence" value="ECO:0007669"/>
    <property type="project" value="UniProtKB-SubCell"/>
</dbReference>
<keyword evidence="6" id="KW-0963">Cytoplasm</keyword>
<dbReference type="Pfam" id="PF00583">
    <property type="entry name" value="Acetyltransf_1"/>
    <property type="match status" value="1"/>
</dbReference>
<dbReference type="HOGENOM" id="CLU_051699_4_0_1"/>
<dbReference type="AlphaFoldDB" id="V4A9V5"/>
<dbReference type="GeneID" id="20251350"/>
<evidence type="ECO:0000313" key="18">
    <source>
        <dbReference type="Proteomes" id="UP000030746"/>
    </source>
</evidence>
<dbReference type="Proteomes" id="UP000030746">
    <property type="component" value="Unassembled WGS sequence"/>
</dbReference>
<sequence length="205" mass="24182">LQENAKLSASRAKVDAANKLDNPMDSFTVFKKFERNGLHLCIECNRVTDLDESVIDWAFQLTKSNMETLYEDSEWGWKDKDKREEMVDDNAWYLIVRDEGYKPVGFVHFRFDMEYDEEVLYCYEIQLEKNYRNKGLGKFLMQILQLIANKTEMLKVMLTAFKHNKDGFDFFTKIMSFQVDETSPEASLYEESYTYVILSKLTKVG</sequence>
<accession>V4A9V5</accession>
<keyword evidence="11" id="KW-0012">Acyltransferase</keyword>
<dbReference type="FunFam" id="3.40.630.30:FF:000033">
    <property type="entry name" value="N-alpha-acetyltransferase 40 isoform X1"/>
    <property type="match status" value="1"/>
</dbReference>
<evidence type="ECO:0000256" key="2">
    <source>
        <dbReference type="ARBA" id="ARBA00004496"/>
    </source>
</evidence>
<evidence type="ECO:0000256" key="14">
    <source>
        <dbReference type="ARBA" id="ARBA00079213"/>
    </source>
</evidence>
<dbReference type="CDD" id="cd04301">
    <property type="entry name" value="NAT_SF"/>
    <property type="match status" value="1"/>
</dbReference>
<evidence type="ECO:0000256" key="13">
    <source>
        <dbReference type="ARBA" id="ARBA00049524"/>
    </source>
</evidence>
<gene>
    <name evidence="17" type="ORF">LOTGIDRAFT_56489</name>
</gene>
<reference evidence="17 18" key="1">
    <citation type="journal article" date="2013" name="Nature">
        <title>Insights into bilaterian evolution from three spiralian genomes.</title>
        <authorList>
            <person name="Simakov O."/>
            <person name="Marletaz F."/>
            <person name="Cho S.J."/>
            <person name="Edsinger-Gonzales E."/>
            <person name="Havlak P."/>
            <person name="Hellsten U."/>
            <person name="Kuo D.H."/>
            <person name="Larsson T."/>
            <person name="Lv J."/>
            <person name="Arendt D."/>
            <person name="Savage R."/>
            <person name="Osoegawa K."/>
            <person name="de Jong P."/>
            <person name="Grimwood J."/>
            <person name="Chapman J.A."/>
            <person name="Shapiro H."/>
            <person name="Aerts A."/>
            <person name="Otillar R.P."/>
            <person name="Terry A.Y."/>
            <person name="Boore J.L."/>
            <person name="Grigoriev I.V."/>
            <person name="Lindberg D.R."/>
            <person name="Seaver E.C."/>
            <person name="Weisblat D.A."/>
            <person name="Putnam N.H."/>
            <person name="Rokhsar D.S."/>
        </authorList>
    </citation>
    <scope>NUCLEOTIDE SEQUENCE [LARGE SCALE GENOMIC DNA]</scope>
</reference>
<evidence type="ECO:0000256" key="11">
    <source>
        <dbReference type="ARBA" id="ARBA00023315"/>
    </source>
</evidence>
<protein>
    <recommendedName>
        <fullName evidence="5">N-alpha-acetyltransferase 40</fullName>
        <ecNumber evidence="4">2.3.1.257</ecNumber>
    </recommendedName>
    <alternativeName>
        <fullName evidence="14">N-acetyltransferase 11</fullName>
    </alternativeName>
    <alternativeName>
        <fullName evidence="15">N-alpha-acetyltransferase D</fullName>
    </alternativeName>
</protein>
<feature type="domain" description="N-acetyltransferase" evidence="16">
    <location>
        <begin position="45"/>
        <end position="196"/>
    </location>
</feature>
<dbReference type="EMBL" id="KB201891">
    <property type="protein sequence ID" value="ESO93537.1"/>
    <property type="molecule type" value="Genomic_DNA"/>
</dbReference>
<feature type="non-terminal residue" evidence="17">
    <location>
        <position position="205"/>
    </location>
</feature>
<comment type="similarity">
    <text evidence="3">Belongs to the acetyltransferase family. NAA40 subfamily.</text>
</comment>